<keyword evidence="2" id="KW-1185">Reference proteome</keyword>
<reference evidence="1 2" key="1">
    <citation type="submission" date="2024-04" db="EMBL/GenBank/DDBJ databases">
        <title>Tritrichomonas musculus Genome.</title>
        <authorList>
            <person name="Alves-Ferreira E."/>
            <person name="Grigg M."/>
            <person name="Lorenzi H."/>
            <person name="Galac M."/>
        </authorList>
    </citation>
    <scope>NUCLEOTIDE SEQUENCE [LARGE SCALE GENOMIC DNA]</scope>
    <source>
        <strain evidence="1 2">EAF2021</strain>
    </source>
</reference>
<evidence type="ECO:0000313" key="1">
    <source>
        <dbReference type="EMBL" id="KAK8838792.1"/>
    </source>
</evidence>
<sequence length="171" mass="19379">MIFRLNNHFGTASLTAIPYACQTSLPVGICCLFSLNVEPKRFLQAHCGEVPIFLKLAELSGYPIEDQVVRNSFIISTEERLKRLDSEEFELLKKSVYRTSSFSPYVLIDGEVPEDERSEILKKLPLPFSDIPVQMVRIAINHFIGGNQKDDIPFVNWFDSNYSSSFLVGPS</sequence>
<gene>
    <name evidence="1" type="ORF">M9Y10_032831</name>
</gene>
<accession>A0ABR2GXX6</accession>
<proteinExistence type="predicted"/>
<organism evidence="1 2">
    <name type="scientific">Tritrichomonas musculus</name>
    <dbReference type="NCBI Taxonomy" id="1915356"/>
    <lineage>
        <taxon>Eukaryota</taxon>
        <taxon>Metamonada</taxon>
        <taxon>Parabasalia</taxon>
        <taxon>Tritrichomonadida</taxon>
        <taxon>Tritrichomonadidae</taxon>
        <taxon>Tritrichomonas</taxon>
    </lineage>
</organism>
<dbReference type="Proteomes" id="UP001470230">
    <property type="component" value="Unassembled WGS sequence"/>
</dbReference>
<name>A0ABR2GXX6_9EUKA</name>
<protein>
    <submittedName>
        <fullName evidence="1">Uncharacterized protein</fullName>
    </submittedName>
</protein>
<comment type="caution">
    <text evidence="1">The sequence shown here is derived from an EMBL/GenBank/DDBJ whole genome shotgun (WGS) entry which is preliminary data.</text>
</comment>
<evidence type="ECO:0000313" key="2">
    <source>
        <dbReference type="Proteomes" id="UP001470230"/>
    </source>
</evidence>
<dbReference type="EMBL" id="JAPFFF010000054">
    <property type="protein sequence ID" value="KAK8838792.1"/>
    <property type="molecule type" value="Genomic_DNA"/>
</dbReference>